<name>A0A7I9B0E3_ECOLX</name>
<organism evidence="1">
    <name type="scientific">Escherichia coli</name>
    <dbReference type="NCBI Taxonomy" id="562"/>
    <lineage>
        <taxon>Bacteria</taxon>
        <taxon>Pseudomonadati</taxon>
        <taxon>Pseudomonadota</taxon>
        <taxon>Gammaproteobacteria</taxon>
        <taxon>Enterobacterales</taxon>
        <taxon>Enterobacteriaceae</taxon>
        <taxon>Escherichia</taxon>
    </lineage>
</organism>
<protein>
    <submittedName>
        <fullName evidence="1">Uncharacterized protein</fullName>
    </submittedName>
</protein>
<keyword evidence="1" id="KW-0614">Plasmid</keyword>
<geneLocation type="plasmid" evidence="1">
    <name>4</name>
</geneLocation>
<gene>
    <name evidence="1" type="ORF">ETECE562_05250</name>
</gene>
<proteinExistence type="predicted"/>
<accession>A0A7I9B0E3</accession>
<sequence>MKKLSRSFTPGLAQSFLICLTLLCWAEENHPVIIFALMFIVCVAIIRTKIPNKRTWLPRKFKQTQCISLFSSTIFMFTCFILFKTEYKEHLYTIILTIATIISMVLIARSHITSIDNKEKTLSSYTKTIIKYTWIVISLFSYNISRALISITFDIPFDSTNDRPITFLFSFFCIFWIYYSLYYLFLFVIFYLPEFVNSSRNKKSKTKFYPGTGYHLSVILPSFFIYIALSNVLGINIPNILKTGTIFTLRYEARDSFFCHNRYMFLTEHPDARFMLISEGSYRALIPHKDDINVFRLTCSDKEPFYSLNGVVDKDSLILTAIKERANILINDLYLK</sequence>
<reference evidence="1" key="1">
    <citation type="submission" date="2020-09" db="EMBL/GenBank/DDBJ databases">
        <authorList>
            <person name="Page A."/>
            <person name="Bastkowski S."/>
        </authorList>
    </citation>
    <scope>NUCLEOTIDE SEQUENCE [LARGE SCALE GENOMIC DNA]</scope>
    <source>
        <strain evidence="1">L6_E562_ETEC</strain>
        <plasmid evidence="1">4</plasmid>
    </source>
</reference>
<evidence type="ECO:0000313" key="1">
    <source>
        <dbReference type="EMBL" id="CAD6025085.1"/>
    </source>
</evidence>
<dbReference type="EMBL" id="LR883003">
    <property type="protein sequence ID" value="CAD6025085.1"/>
    <property type="molecule type" value="Genomic_DNA"/>
</dbReference>
<dbReference type="AlphaFoldDB" id="A0A7I9B0E3"/>